<name>A0A7W7Y8C3_9BACT</name>
<feature type="transmembrane region" description="Helical" evidence="1">
    <location>
        <begin position="52"/>
        <end position="72"/>
    </location>
</feature>
<dbReference type="AlphaFoldDB" id="A0A7W7Y8C3"/>
<evidence type="ECO:0000256" key="1">
    <source>
        <dbReference type="SAM" id="Phobius"/>
    </source>
</evidence>
<evidence type="ECO:0008006" key="4">
    <source>
        <dbReference type="Google" id="ProtNLM"/>
    </source>
</evidence>
<gene>
    <name evidence="2" type="ORF">HNQ65_001076</name>
</gene>
<dbReference type="EMBL" id="JACHIG010000002">
    <property type="protein sequence ID" value="MBB5031508.1"/>
    <property type="molecule type" value="Genomic_DNA"/>
</dbReference>
<keyword evidence="3" id="KW-1185">Reference proteome</keyword>
<keyword evidence="1" id="KW-0812">Transmembrane</keyword>
<feature type="transmembrane region" description="Helical" evidence="1">
    <location>
        <begin position="84"/>
        <end position="105"/>
    </location>
</feature>
<keyword evidence="1" id="KW-1133">Transmembrane helix</keyword>
<proteinExistence type="predicted"/>
<dbReference type="RefSeq" id="WP_184338455.1">
    <property type="nucleotide sequence ID" value="NZ_JACHIG010000002.1"/>
</dbReference>
<protein>
    <recommendedName>
        <fullName evidence="4">Transmembrane protein</fullName>
    </recommendedName>
</protein>
<evidence type="ECO:0000313" key="2">
    <source>
        <dbReference type="EMBL" id="MBB5031508.1"/>
    </source>
</evidence>
<comment type="caution">
    <text evidence="2">The sequence shown here is derived from an EMBL/GenBank/DDBJ whole genome shotgun (WGS) entry which is preliminary data.</text>
</comment>
<dbReference type="Proteomes" id="UP000590740">
    <property type="component" value="Unassembled WGS sequence"/>
</dbReference>
<evidence type="ECO:0000313" key="3">
    <source>
        <dbReference type="Proteomes" id="UP000590740"/>
    </source>
</evidence>
<sequence length="135" mass="14494">MARPQQEQLTPKQQVLRDLEDARASLAHHASLAAEEWSPKALLTRSVEKHRALWIGGAVIAGMALIKLVMPSASGRAGGRSENFLSGAKGSGLMALLLGPAIAFARRSVLNYGTQWFETYLRSKVSPNDSEPGAV</sequence>
<accession>A0A7W7Y8C3</accession>
<organism evidence="2 3">
    <name type="scientific">Prosthecobacter vanneervenii</name>
    <dbReference type="NCBI Taxonomy" id="48466"/>
    <lineage>
        <taxon>Bacteria</taxon>
        <taxon>Pseudomonadati</taxon>
        <taxon>Verrucomicrobiota</taxon>
        <taxon>Verrucomicrobiia</taxon>
        <taxon>Verrucomicrobiales</taxon>
        <taxon>Verrucomicrobiaceae</taxon>
        <taxon>Prosthecobacter</taxon>
    </lineage>
</organism>
<reference evidence="2 3" key="1">
    <citation type="submission" date="2020-08" db="EMBL/GenBank/DDBJ databases">
        <title>Genomic Encyclopedia of Type Strains, Phase IV (KMG-IV): sequencing the most valuable type-strain genomes for metagenomic binning, comparative biology and taxonomic classification.</title>
        <authorList>
            <person name="Goeker M."/>
        </authorList>
    </citation>
    <scope>NUCLEOTIDE SEQUENCE [LARGE SCALE GENOMIC DNA]</scope>
    <source>
        <strain evidence="2 3">DSM 12252</strain>
    </source>
</reference>
<keyword evidence="1" id="KW-0472">Membrane</keyword>